<organism evidence="1 2">
    <name type="scientific">Fructilactobacillus carniphilus</name>
    <dbReference type="NCBI Taxonomy" id="2940297"/>
    <lineage>
        <taxon>Bacteria</taxon>
        <taxon>Bacillati</taxon>
        <taxon>Bacillota</taxon>
        <taxon>Bacilli</taxon>
        <taxon>Lactobacillales</taxon>
        <taxon>Lactobacillaceae</taxon>
        <taxon>Fructilactobacillus</taxon>
    </lineage>
</organism>
<dbReference type="Proteomes" id="UP001056164">
    <property type="component" value="Chromosome"/>
</dbReference>
<reference evidence="1" key="1">
    <citation type="submission" date="2022-05" db="EMBL/GenBank/DDBJ databases">
        <authorList>
            <person name="Oliphant S.A."/>
            <person name="Watson-Haigh N.S."/>
            <person name="Sumby K.M."/>
            <person name="Gardner J.M."/>
            <person name="Jiranek V."/>
        </authorList>
    </citation>
    <scope>NUCLEOTIDE SEQUENCE</scope>
    <source>
        <strain evidence="1">KI4_A6</strain>
    </source>
</reference>
<evidence type="ECO:0000313" key="1">
    <source>
        <dbReference type="EMBL" id="USS90286.1"/>
    </source>
</evidence>
<accession>A0ABY5BYW2</accession>
<keyword evidence="2" id="KW-1185">Reference proteome</keyword>
<gene>
    <name evidence="1" type="ORF">M3M37_05435</name>
</gene>
<protein>
    <submittedName>
        <fullName evidence="1">Uncharacterized protein</fullName>
    </submittedName>
</protein>
<evidence type="ECO:0000313" key="2">
    <source>
        <dbReference type="Proteomes" id="UP001056164"/>
    </source>
</evidence>
<name>A0ABY5BYW2_9LACO</name>
<proteinExistence type="predicted"/>
<dbReference type="EMBL" id="CP097121">
    <property type="protein sequence ID" value="USS90286.1"/>
    <property type="molecule type" value="Genomic_DNA"/>
</dbReference>
<sequence>MEDKTELSLEEKEGRLKYINKVIDDGESQLRDVKKYQMELSERLINLAQKNDLMASNEFKKGYNEAMEILDDRNYEIKRALKYVYEEQYYLKKEINKNKN</sequence>
<dbReference type="RefSeq" id="WP_252794744.1">
    <property type="nucleotide sequence ID" value="NZ_CP097121.1"/>
</dbReference>